<dbReference type="Pfam" id="PF00646">
    <property type="entry name" value="F-box"/>
    <property type="match status" value="1"/>
</dbReference>
<dbReference type="CDD" id="cd09917">
    <property type="entry name" value="F-box_SF"/>
    <property type="match status" value="1"/>
</dbReference>
<proteinExistence type="predicted"/>
<accession>A0A317UXS1</accession>
<keyword evidence="3" id="KW-1185">Reference proteome</keyword>
<protein>
    <submittedName>
        <fullName evidence="2">F-box domain-containing protein</fullName>
    </submittedName>
</protein>
<comment type="caution">
    <text evidence="2">The sequence shown here is derived from an EMBL/GenBank/DDBJ whole genome shotgun (WGS) entry which is preliminary data.</text>
</comment>
<dbReference type="RefSeq" id="XP_025384642.1">
    <property type="nucleotide sequence ID" value="XM_025536868.1"/>
</dbReference>
<dbReference type="OrthoDB" id="2687876at2759"/>
<sequence length="359" mass="41115">MDSHKAAETTRLDKKAQAQAPAVKDVIRVASYHRLDYDIAVIRTSSIHHNLIRHLLTPKTHTIDLNSSLGVLDIFPLEFIHEICLKLDIQSLFRFHRVNRRARQIASASGYYKAVVKYAVEALFVIFRTGMASWYTLSDLYDVLCTKNCKECGAFGGFIFLPSFMRCCFFCIQNDHLPYLLPTRHVRPFLGWRPVPISSRIPMITTLPGVYSLDETKRTGRFEFVLEKSAKSLFPPDRVPIIPRLHSRVYTELQRYMASTALPYFDEEKGVMEKGVSCSGCQISLEKALQSSGADYDDWDDRDRIYSHDQFMVHFGKCSEARKLWELSKGGTIKPDVPAFVKNGGCARKRYIPDPFGRR</sequence>
<gene>
    <name evidence="2" type="ORF">BO83DRAFT_452616</name>
</gene>
<evidence type="ECO:0000313" key="2">
    <source>
        <dbReference type="EMBL" id="PWY65768.1"/>
    </source>
</evidence>
<evidence type="ECO:0000313" key="3">
    <source>
        <dbReference type="Proteomes" id="UP000246171"/>
    </source>
</evidence>
<dbReference type="AlphaFoldDB" id="A0A317UXS1"/>
<dbReference type="InterPro" id="IPR036047">
    <property type="entry name" value="F-box-like_dom_sf"/>
</dbReference>
<dbReference type="InterPro" id="IPR001810">
    <property type="entry name" value="F-box_dom"/>
</dbReference>
<dbReference type="VEuPathDB" id="FungiDB:BO83DRAFT_452616"/>
<name>A0A317UXS1_ASPEC</name>
<organism evidence="2 3">
    <name type="scientific">Aspergillus eucalypticola (strain CBS 122712 / IBT 29274)</name>
    <dbReference type="NCBI Taxonomy" id="1448314"/>
    <lineage>
        <taxon>Eukaryota</taxon>
        <taxon>Fungi</taxon>
        <taxon>Dikarya</taxon>
        <taxon>Ascomycota</taxon>
        <taxon>Pezizomycotina</taxon>
        <taxon>Eurotiomycetes</taxon>
        <taxon>Eurotiomycetidae</taxon>
        <taxon>Eurotiales</taxon>
        <taxon>Aspergillaceae</taxon>
        <taxon>Aspergillus</taxon>
        <taxon>Aspergillus subgen. Circumdati</taxon>
    </lineage>
</organism>
<feature type="domain" description="F-box" evidence="1">
    <location>
        <begin position="69"/>
        <end position="115"/>
    </location>
</feature>
<dbReference type="SUPFAM" id="SSF81383">
    <property type="entry name" value="F-box domain"/>
    <property type="match status" value="1"/>
</dbReference>
<dbReference type="Proteomes" id="UP000246171">
    <property type="component" value="Unassembled WGS sequence"/>
</dbReference>
<evidence type="ECO:0000259" key="1">
    <source>
        <dbReference type="PROSITE" id="PS50181"/>
    </source>
</evidence>
<reference evidence="2" key="1">
    <citation type="submission" date="2016-12" db="EMBL/GenBank/DDBJ databases">
        <title>The genomes of Aspergillus section Nigri reveals drivers in fungal speciation.</title>
        <authorList>
            <consortium name="DOE Joint Genome Institute"/>
            <person name="Vesth T.C."/>
            <person name="Nybo J."/>
            <person name="Theobald S."/>
            <person name="Brandl J."/>
            <person name="Frisvad J.C."/>
            <person name="Nielsen K.F."/>
            <person name="Lyhne E.K."/>
            <person name="Kogle M.E."/>
            <person name="Kuo A."/>
            <person name="Riley R."/>
            <person name="Clum A."/>
            <person name="Nolan M."/>
            <person name="Lipzen A."/>
            <person name="Salamov A."/>
            <person name="Henrissat B."/>
            <person name="Wiebenga A."/>
            <person name="De vries R.P."/>
            <person name="Grigoriev I.V."/>
            <person name="Mortensen U.H."/>
            <person name="Andersen M.R."/>
            <person name="Baker S.E."/>
        </authorList>
    </citation>
    <scope>NUCLEOTIDE SEQUENCE</scope>
    <source>
        <strain evidence="2">CBS 122712</strain>
    </source>
</reference>
<dbReference type="GeneID" id="37058830"/>
<dbReference type="EMBL" id="MSFU01000026">
    <property type="protein sequence ID" value="PWY65768.1"/>
    <property type="molecule type" value="Genomic_DNA"/>
</dbReference>
<dbReference type="PROSITE" id="PS50181">
    <property type="entry name" value="FBOX"/>
    <property type="match status" value="1"/>
</dbReference>